<feature type="chain" id="PRO_5019075313" description="DUF538 domain-containing protein" evidence="1">
    <location>
        <begin position="31"/>
        <end position="177"/>
    </location>
</feature>
<proteinExistence type="predicted"/>
<dbReference type="SUPFAM" id="SSF141562">
    <property type="entry name" value="At5g01610-like"/>
    <property type="match status" value="1"/>
</dbReference>
<gene>
    <name evidence="2" type="ORF">CK203_089865</name>
</gene>
<dbReference type="PANTHER" id="PTHR31676">
    <property type="entry name" value="T31J12.3 PROTEIN-RELATED"/>
    <property type="match status" value="1"/>
</dbReference>
<dbReference type="Gene3D" id="2.30.240.10">
    <property type="entry name" value="At5g01610-like"/>
    <property type="match status" value="1"/>
</dbReference>
<name>A0A438FK44_VITVI</name>
<organism evidence="2 3">
    <name type="scientific">Vitis vinifera</name>
    <name type="common">Grape</name>
    <dbReference type="NCBI Taxonomy" id="29760"/>
    <lineage>
        <taxon>Eukaryota</taxon>
        <taxon>Viridiplantae</taxon>
        <taxon>Streptophyta</taxon>
        <taxon>Embryophyta</taxon>
        <taxon>Tracheophyta</taxon>
        <taxon>Spermatophyta</taxon>
        <taxon>Magnoliopsida</taxon>
        <taxon>eudicotyledons</taxon>
        <taxon>Gunneridae</taxon>
        <taxon>Pentapetalae</taxon>
        <taxon>rosids</taxon>
        <taxon>Vitales</taxon>
        <taxon>Vitaceae</taxon>
        <taxon>Viteae</taxon>
        <taxon>Vitis</taxon>
    </lineage>
</organism>
<reference evidence="2 3" key="1">
    <citation type="journal article" date="2018" name="PLoS Genet.">
        <title>Population sequencing reveals clonal diversity and ancestral inbreeding in the grapevine cultivar Chardonnay.</title>
        <authorList>
            <person name="Roach M.J."/>
            <person name="Johnson D.L."/>
            <person name="Bohlmann J."/>
            <person name="van Vuuren H.J."/>
            <person name="Jones S.J."/>
            <person name="Pretorius I.S."/>
            <person name="Schmidt S.A."/>
            <person name="Borneman A.R."/>
        </authorList>
    </citation>
    <scope>NUCLEOTIDE SEQUENCE [LARGE SCALE GENOMIC DNA]</scope>
    <source>
        <strain evidence="3">cv. Chardonnay</strain>
        <tissue evidence="2">Leaf</tissue>
    </source>
</reference>
<feature type="signal peptide" evidence="1">
    <location>
        <begin position="1"/>
        <end position="30"/>
    </location>
</feature>
<dbReference type="Proteomes" id="UP000288805">
    <property type="component" value="Unassembled WGS sequence"/>
</dbReference>
<dbReference type="InterPro" id="IPR036758">
    <property type="entry name" value="At5g01610-like"/>
</dbReference>
<comment type="caution">
    <text evidence="2">The sequence shown here is derived from an EMBL/GenBank/DDBJ whole genome shotgun (WGS) entry which is preliminary data.</text>
</comment>
<dbReference type="PANTHER" id="PTHR31676:SF76">
    <property type="entry name" value="OS05G0362300 PROTEIN"/>
    <property type="match status" value="1"/>
</dbReference>
<dbReference type="EMBL" id="QGNW01000862">
    <property type="protein sequence ID" value="RVW60362.1"/>
    <property type="molecule type" value="Genomic_DNA"/>
</dbReference>
<evidence type="ECO:0000313" key="3">
    <source>
        <dbReference type="Proteomes" id="UP000288805"/>
    </source>
</evidence>
<dbReference type="InterPro" id="IPR007493">
    <property type="entry name" value="DUF538"/>
</dbReference>
<evidence type="ECO:0000313" key="2">
    <source>
        <dbReference type="EMBL" id="RVW60362.1"/>
    </source>
</evidence>
<keyword evidence="1" id="KW-0732">Signal</keyword>
<dbReference type="AlphaFoldDB" id="A0A438FK44"/>
<accession>A0A438FK44</accession>
<sequence length="177" mass="19618">MRSAASATTHRLTPLAAILISLILIHSTPAISSNDSRTAYEVLEDYNFPVGLLPQGITGYDLNITTGQFSVYFNDTCSFSLESSYHLKYKPTIKGYISNGNLSSLEGVYARLFFVWKKIVEIVRSGDDLVFSVGVLSSVFPIDYFEKSPECGCGFQCGVGQVRKLRTNPFVSPYEWS</sequence>
<dbReference type="Pfam" id="PF04398">
    <property type="entry name" value="DUF538"/>
    <property type="match status" value="1"/>
</dbReference>
<evidence type="ECO:0000256" key="1">
    <source>
        <dbReference type="SAM" id="SignalP"/>
    </source>
</evidence>
<protein>
    <recommendedName>
        <fullName evidence="4">DUF538 domain-containing protein</fullName>
    </recommendedName>
</protein>
<evidence type="ECO:0008006" key="4">
    <source>
        <dbReference type="Google" id="ProtNLM"/>
    </source>
</evidence>